<proteinExistence type="predicted"/>
<dbReference type="Proteomes" id="UP000533598">
    <property type="component" value="Unassembled WGS sequence"/>
</dbReference>
<reference evidence="2 3" key="1">
    <citation type="submission" date="2020-08" db="EMBL/GenBank/DDBJ databases">
        <title>Sequencing the genomes of 1000 actinobacteria strains.</title>
        <authorList>
            <person name="Klenk H.-P."/>
        </authorList>
    </citation>
    <scope>NUCLEOTIDE SEQUENCE [LARGE SCALE GENOMIC DNA]</scope>
    <source>
        <strain evidence="2 3">DSM 44230</strain>
    </source>
</reference>
<dbReference type="PANTHER" id="PTHR43792:SF16">
    <property type="entry name" value="N-ACETYLTRANSFERASE DOMAIN-CONTAINING PROTEIN"/>
    <property type="match status" value="1"/>
</dbReference>
<dbReference type="AlphaFoldDB" id="A0A7W7FVV4"/>
<dbReference type="InterPro" id="IPR016181">
    <property type="entry name" value="Acyl_CoA_acyltransferase"/>
</dbReference>
<dbReference type="RefSeq" id="WP_185007010.1">
    <property type="nucleotide sequence ID" value="NZ_BAAAUI010000030.1"/>
</dbReference>
<dbReference type="GO" id="GO:0016747">
    <property type="term" value="F:acyltransferase activity, transferring groups other than amino-acyl groups"/>
    <property type="evidence" value="ECO:0007669"/>
    <property type="project" value="InterPro"/>
</dbReference>
<dbReference type="PANTHER" id="PTHR43792">
    <property type="entry name" value="GNAT FAMILY, PUTATIVE (AFU_ORTHOLOGUE AFUA_3G00765)-RELATED-RELATED"/>
    <property type="match status" value="1"/>
</dbReference>
<dbReference type="EMBL" id="JACHMH010000001">
    <property type="protein sequence ID" value="MBB4680886.1"/>
    <property type="molecule type" value="Genomic_DNA"/>
</dbReference>
<name>A0A7W7FVV4_9PSEU</name>
<dbReference type="Pfam" id="PF13302">
    <property type="entry name" value="Acetyltransf_3"/>
    <property type="match status" value="1"/>
</dbReference>
<accession>A0A7W7FVV4</accession>
<sequence>MSLPVLRTDRLVLRPLTAGDEERLVTAFAGEGLDGSPYTSVDLADPEALRALLTMNLVEQRTDGLGHCVFEVDGVAAGFGHLSAFRQFPPPFLSMGWAIGGGYRGKGLATEAVQALLQHAHDTVGAPAVWALIHPDNLPSKRVAERAGFVNVGWQEKLGQSVEVHVSLRPSRTQPRRLVRT</sequence>
<comment type="caution">
    <text evidence="2">The sequence shown here is derived from an EMBL/GenBank/DDBJ whole genome shotgun (WGS) entry which is preliminary data.</text>
</comment>
<dbReference type="SUPFAM" id="SSF55729">
    <property type="entry name" value="Acyl-CoA N-acyltransferases (Nat)"/>
    <property type="match status" value="1"/>
</dbReference>
<dbReference type="InterPro" id="IPR000182">
    <property type="entry name" value="GNAT_dom"/>
</dbReference>
<keyword evidence="3" id="KW-1185">Reference proteome</keyword>
<organism evidence="2 3">
    <name type="scientific">Crossiella cryophila</name>
    <dbReference type="NCBI Taxonomy" id="43355"/>
    <lineage>
        <taxon>Bacteria</taxon>
        <taxon>Bacillati</taxon>
        <taxon>Actinomycetota</taxon>
        <taxon>Actinomycetes</taxon>
        <taxon>Pseudonocardiales</taxon>
        <taxon>Pseudonocardiaceae</taxon>
        <taxon>Crossiella</taxon>
    </lineage>
</organism>
<keyword evidence="2" id="KW-0808">Transferase</keyword>
<feature type="domain" description="N-acetyltransferase" evidence="1">
    <location>
        <begin position="11"/>
        <end position="173"/>
    </location>
</feature>
<evidence type="ECO:0000259" key="1">
    <source>
        <dbReference type="PROSITE" id="PS51186"/>
    </source>
</evidence>
<gene>
    <name evidence="2" type="ORF">HNR67_007004</name>
</gene>
<evidence type="ECO:0000313" key="3">
    <source>
        <dbReference type="Proteomes" id="UP000533598"/>
    </source>
</evidence>
<dbReference type="Gene3D" id="3.40.630.30">
    <property type="match status" value="1"/>
</dbReference>
<dbReference type="PROSITE" id="PS51186">
    <property type="entry name" value="GNAT"/>
    <property type="match status" value="1"/>
</dbReference>
<protein>
    <submittedName>
        <fullName evidence="2">RimJ/RimL family protein N-acetyltransferase</fullName>
    </submittedName>
</protein>
<evidence type="ECO:0000313" key="2">
    <source>
        <dbReference type="EMBL" id="MBB4680886.1"/>
    </source>
</evidence>
<dbReference type="InterPro" id="IPR051531">
    <property type="entry name" value="N-acetyltransferase"/>
</dbReference>